<dbReference type="EMBL" id="JARKNE010000012">
    <property type="protein sequence ID" value="KAK5774292.1"/>
    <property type="molecule type" value="Genomic_DNA"/>
</dbReference>
<dbReference type="SUPFAM" id="SSF51197">
    <property type="entry name" value="Clavaminate synthase-like"/>
    <property type="match status" value="1"/>
</dbReference>
<comment type="caution">
    <text evidence="4">The sequence shown here is derived from an EMBL/GenBank/DDBJ whole genome shotgun (WGS) entry which is preliminary data.</text>
</comment>
<dbReference type="Pfam" id="PF08458">
    <property type="entry name" value="PH_2"/>
    <property type="match status" value="1"/>
</dbReference>
<sequence>MEEGCEILQLYEIPYWDLLLLSSSSSSCSHYQERMIMENLGPTGPGLFAITNVPDASLLRRKLLPLARKLALLSPDDLKRILRDHNLGSDVPLKNPDRNVSSFAMQLKYAQGMEAIESKPSDGVGSLLNLENETMGSIGDFEDDVFDNLENMFKALGLCMMEIGLCLARICDRAIGGNELEQSLLESCAAKGRLIHYHSMVDSLVLREAGPKKGSSKRNPNNHARSKENLMKGANLDTIGNEVRLCEIHPNLWQQWHYDYGIFTLLTDPMFLLSSHRTTAKSEFSNSSDQECASPSGHSYLQVFHPNKNKVLMVKASPESFIVQPAWSKTFSISDYPMEHYNPSVHHLEQAEEHYFADQDQNALTQEIQKIVPPLSARLKDGMTFAEFSPFKETKPRLGSSTISSSTQLHGRGKSKDPSSTGAHFPPFPLRYTAAGEPKRSNGIPRKVMERFGSRSVQSPRPSSSSSSSPSPSTSNSSCTTTSIPEDINGKTEELDKATADVSNQFSFTSSATSQLVLERIMSQSEVSPLTSGRLSHSSGPLINDNSPPVSPSEEFDDVVKYFRTHNSIQPLFNGGRTSGGNGVNTPSGAKTVGRWLKDRKEKKKEETRAHNAQLHAAISVAAVASAIAAIAAATAASSSTSGKNEQSTKTDLAVASAATLVAAQCVEAAEAMGAERDHLASVVSSAVNVRSHDDILTLTAAAATALRGAATLKARALKEVWNIAAVLPAEKTASVGFCSKGSNGSHSNRNNSGELAPEDFLTACSQELLAKGSELLKRTRKGDLHWKLVSVYMNRTGQVILKMKSKHVAGTFTKKKKNVVLEVCKDIPSWPGRHLFASGEQHRYFGLKTETRGIIEFECRSEREYDMWIQGVSRLLLIAAETERKHRRQSSTTWPPGGQNLDLD</sequence>
<feature type="compositionally biased region" description="Polar residues" evidence="1">
    <location>
        <begin position="399"/>
        <end position="409"/>
    </location>
</feature>
<evidence type="ECO:0000256" key="1">
    <source>
        <dbReference type="SAM" id="MobiDB-lite"/>
    </source>
</evidence>
<feature type="region of interest" description="Disordered" evidence="1">
    <location>
        <begin position="529"/>
        <end position="554"/>
    </location>
</feature>
<feature type="region of interest" description="Disordered" evidence="1">
    <location>
        <begin position="390"/>
        <end position="487"/>
    </location>
</feature>
<gene>
    <name evidence="4" type="ORF">PVK06_042147</name>
</gene>
<feature type="domain" description="Pleckstrin-like plant" evidence="3">
    <location>
        <begin position="775"/>
        <end position="879"/>
    </location>
</feature>
<name>A0ABR0MKB9_GOSAR</name>
<dbReference type="Gene3D" id="2.60.120.330">
    <property type="entry name" value="B-lactam Antibiotic, Isopenicillin N Synthase, Chain"/>
    <property type="match status" value="1"/>
</dbReference>
<dbReference type="InterPro" id="IPR040269">
    <property type="entry name" value="VAB"/>
</dbReference>
<dbReference type="PANTHER" id="PTHR31351">
    <property type="entry name" value="EXPRESSED PROTEIN"/>
    <property type="match status" value="1"/>
</dbReference>
<dbReference type="InterPro" id="IPR013666">
    <property type="entry name" value="PH_pln"/>
</dbReference>
<keyword evidence="5" id="KW-1185">Reference proteome</keyword>
<dbReference type="Proteomes" id="UP001358586">
    <property type="component" value="Chromosome 12"/>
</dbReference>
<evidence type="ECO:0000259" key="3">
    <source>
        <dbReference type="Pfam" id="PF08458"/>
    </source>
</evidence>
<reference evidence="4 5" key="1">
    <citation type="submission" date="2023-03" db="EMBL/GenBank/DDBJ databases">
        <title>WGS of Gossypium arboreum.</title>
        <authorList>
            <person name="Yu D."/>
        </authorList>
    </citation>
    <scope>NUCLEOTIDE SEQUENCE [LARGE SCALE GENOMIC DNA]</scope>
    <source>
        <tissue evidence="4">Leaf</tissue>
    </source>
</reference>
<dbReference type="InterPro" id="IPR008546">
    <property type="entry name" value="VAN3-bd-like_auxin_canal"/>
</dbReference>
<feature type="compositionally biased region" description="Polar residues" evidence="1">
    <location>
        <begin position="529"/>
        <end position="548"/>
    </location>
</feature>
<dbReference type="Pfam" id="PF05703">
    <property type="entry name" value="Auxin_canalis"/>
    <property type="match status" value="1"/>
</dbReference>
<feature type="region of interest" description="Disordered" evidence="1">
    <location>
        <begin position="208"/>
        <end position="229"/>
    </location>
</feature>
<dbReference type="PANTHER" id="PTHR31351:SF31">
    <property type="entry name" value="VAN3-BINDING PROTEIN"/>
    <property type="match status" value="1"/>
</dbReference>
<proteinExistence type="predicted"/>
<feature type="compositionally biased region" description="Low complexity" evidence="1">
    <location>
        <begin position="454"/>
        <end position="483"/>
    </location>
</feature>
<dbReference type="InterPro" id="IPR027443">
    <property type="entry name" value="IPNS-like_sf"/>
</dbReference>
<organism evidence="4 5">
    <name type="scientific">Gossypium arboreum</name>
    <name type="common">Tree cotton</name>
    <name type="synonym">Gossypium nanking</name>
    <dbReference type="NCBI Taxonomy" id="29729"/>
    <lineage>
        <taxon>Eukaryota</taxon>
        <taxon>Viridiplantae</taxon>
        <taxon>Streptophyta</taxon>
        <taxon>Embryophyta</taxon>
        <taxon>Tracheophyta</taxon>
        <taxon>Spermatophyta</taxon>
        <taxon>Magnoliopsida</taxon>
        <taxon>eudicotyledons</taxon>
        <taxon>Gunneridae</taxon>
        <taxon>Pentapetalae</taxon>
        <taxon>rosids</taxon>
        <taxon>malvids</taxon>
        <taxon>Malvales</taxon>
        <taxon>Malvaceae</taxon>
        <taxon>Malvoideae</taxon>
        <taxon>Gossypium</taxon>
    </lineage>
</organism>
<accession>A0ABR0MKB9</accession>
<evidence type="ECO:0000313" key="4">
    <source>
        <dbReference type="EMBL" id="KAK5774292.1"/>
    </source>
</evidence>
<evidence type="ECO:0000313" key="5">
    <source>
        <dbReference type="Proteomes" id="UP001358586"/>
    </source>
</evidence>
<feature type="domain" description="VAN3-binding protein-like auxin canalisation" evidence="2">
    <location>
        <begin position="497"/>
        <end position="732"/>
    </location>
</feature>
<protein>
    <recommendedName>
        <fullName evidence="6">VAN3-binding protein-like</fullName>
    </recommendedName>
</protein>
<evidence type="ECO:0008006" key="6">
    <source>
        <dbReference type="Google" id="ProtNLM"/>
    </source>
</evidence>
<evidence type="ECO:0000259" key="2">
    <source>
        <dbReference type="Pfam" id="PF05703"/>
    </source>
</evidence>